<evidence type="ECO:0000313" key="1">
    <source>
        <dbReference type="EMBL" id="KAJ8724458.1"/>
    </source>
</evidence>
<sequence length="92" mass="10800">MIPFDATVQRFPTFSIRHPYKMSRCLMSLLWFFIFIYFSFVIAIIALPFYMVVNPFTVCIPCCDCIANFLLGCIQFPRKCVEGMIDGNCFWE</sequence>
<dbReference type="EMBL" id="CM056784">
    <property type="protein sequence ID" value="KAJ8724458.1"/>
    <property type="molecule type" value="Genomic_DNA"/>
</dbReference>
<gene>
    <name evidence="1" type="ORF">PYW08_015932</name>
</gene>
<proteinExistence type="predicted"/>
<comment type="caution">
    <text evidence="1">The sequence shown here is derived from an EMBL/GenBank/DDBJ whole genome shotgun (WGS) entry which is preliminary data.</text>
</comment>
<protein>
    <submittedName>
        <fullName evidence="1">Uncharacterized protein</fullName>
    </submittedName>
</protein>
<evidence type="ECO:0000313" key="2">
    <source>
        <dbReference type="Proteomes" id="UP001231649"/>
    </source>
</evidence>
<reference evidence="1" key="1">
    <citation type="submission" date="2023-03" db="EMBL/GenBank/DDBJ databases">
        <title>Chromosome-level genomes of two armyworms, Mythimna separata and Mythimna loreyi, provide insights into the biosynthesis and reception of sex pheromones.</title>
        <authorList>
            <person name="Zhao H."/>
        </authorList>
    </citation>
    <scope>NUCLEOTIDE SEQUENCE</scope>
    <source>
        <strain evidence="1">BeijingLab</strain>
    </source>
</reference>
<organism evidence="1 2">
    <name type="scientific">Mythimna loreyi</name>
    <dbReference type="NCBI Taxonomy" id="667449"/>
    <lineage>
        <taxon>Eukaryota</taxon>
        <taxon>Metazoa</taxon>
        <taxon>Ecdysozoa</taxon>
        <taxon>Arthropoda</taxon>
        <taxon>Hexapoda</taxon>
        <taxon>Insecta</taxon>
        <taxon>Pterygota</taxon>
        <taxon>Neoptera</taxon>
        <taxon>Endopterygota</taxon>
        <taxon>Lepidoptera</taxon>
        <taxon>Glossata</taxon>
        <taxon>Ditrysia</taxon>
        <taxon>Noctuoidea</taxon>
        <taxon>Noctuidae</taxon>
        <taxon>Noctuinae</taxon>
        <taxon>Hadenini</taxon>
        <taxon>Mythimna</taxon>
    </lineage>
</organism>
<name>A0ACC2QSP4_9NEOP</name>
<dbReference type="Proteomes" id="UP001231649">
    <property type="component" value="Chromosome 8"/>
</dbReference>
<keyword evidence="2" id="KW-1185">Reference proteome</keyword>
<accession>A0ACC2QSP4</accession>